<keyword evidence="3" id="KW-0862">Zinc</keyword>
<gene>
    <name evidence="5" type="ORF">HNR32_001805</name>
</gene>
<feature type="binding site" evidence="4">
    <location>
        <position position="228"/>
    </location>
    <ligand>
        <name>allantoate</name>
        <dbReference type="ChEBI" id="CHEBI:17536"/>
    </ligand>
</feature>
<comment type="cofactor">
    <cofactor evidence="3">
        <name>Zn(2+)</name>
        <dbReference type="ChEBI" id="CHEBI:29105"/>
    </cofactor>
    <text evidence="3">Binds 2 Zn(2+) ions per subunit.</text>
</comment>
<dbReference type="InterPro" id="IPR002933">
    <property type="entry name" value="Peptidase_M20"/>
</dbReference>
<dbReference type="PANTHER" id="PTHR32494:SF5">
    <property type="entry name" value="ALLANTOATE AMIDOHYDROLASE"/>
    <property type="match status" value="1"/>
</dbReference>
<organism evidence="5 6">
    <name type="scientific">Pectinatus brassicae</name>
    <dbReference type="NCBI Taxonomy" id="862415"/>
    <lineage>
        <taxon>Bacteria</taxon>
        <taxon>Bacillati</taxon>
        <taxon>Bacillota</taxon>
        <taxon>Negativicutes</taxon>
        <taxon>Selenomonadales</taxon>
        <taxon>Selenomonadaceae</taxon>
        <taxon>Pectinatus</taxon>
    </lineage>
</organism>
<keyword evidence="2 5" id="KW-0378">Hydrolase</keyword>
<comment type="caution">
    <text evidence="5">The sequence shown here is derived from an EMBL/GenBank/DDBJ whole genome shotgun (WGS) entry which is preliminary data.</text>
</comment>
<dbReference type="Pfam" id="PF01546">
    <property type="entry name" value="Peptidase_M20"/>
    <property type="match status" value="1"/>
</dbReference>
<dbReference type="SUPFAM" id="SSF53187">
    <property type="entry name" value="Zn-dependent exopeptidases"/>
    <property type="match status" value="1"/>
</dbReference>
<dbReference type="InterPro" id="IPR036264">
    <property type="entry name" value="Bact_exopeptidase_dim_dom"/>
</dbReference>
<comment type="similarity">
    <text evidence="1">Belongs to the peptidase M20 family.</text>
</comment>
<dbReference type="Gene3D" id="3.40.630.10">
    <property type="entry name" value="Zn peptidases"/>
    <property type="match status" value="1"/>
</dbReference>
<dbReference type="RefSeq" id="WP_183861780.1">
    <property type="nucleotide sequence ID" value="NZ_JACHFH010000021.1"/>
</dbReference>
<dbReference type="Proteomes" id="UP000559117">
    <property type="component" value="Unassembled WGS sequence"/>
</dbReference>
<evidence type="ECO:0000313" key="5">
    <source>
        <dbReference type="EMBL" id="MBB5336654.1"/>
    </source>
</evidence>
<dbReference type="GO" id="GO:0046872">
    <property type="term" value="F:metal ion binding"/>
    <property type="evidence" value="ECO:0007669"/>
    <property type="project" value="UniProtKB-KW"/>
</dbReference>
<evidence type="ECO:0000256" key="2">
    <source>
        <dbReference type="ARBA" id="ARBA00022801"/>
    </source>
</evidence>
<dbReference type="CDD" id="cd03884">
    <property type="entry name" value="M20_bAS"/>
    <property type="match status" value="1"/>
</dbReference>
<feature type="binding site" evidence="3">
    <location>
        <position position="137"/>
    </location>
    <ligand>
        <name>Zn(2+)</name>
        <dbReference type="ChEBI" id="CHEBI:29105"/>
        <label>2</label>
    </ligand>
</feature>
<protein>
    <submittedName>
        <fullName evidence="5">N-carbamoyl-L-amino-acid hydrolase</fullName>
        <ecNumber evidence="5">3.5.1.87</ecNumber>
    </submittedName>
</protein>
<dbReference type="InterPro" id="IPR010158">
    <property type="entry name" value="Amidase_Cbmase"/>
</dbReference>
<reference evidence="5 6" key="1">
    <citation type="submission" date="2020-08" db="EMBL/GenBank/DDBJ databases">
        <title>Genomic Encyclopedia of Type Strains, Phase IV (KMG-IV): sequencing the most valuable type-strain genomes for metagenomic binning, comparative biology and taxonomic classification.</title>
        <authorList>
            <person name="Goeker M."/>
        </authorList>
    </citation>
    <scope>NUCLEOTIDE SEQUENCE [LARGE SCALE GENOMIC DNA]</scope>
    <source>
        <strain evidence="5 6">DSM 24661</strain>
    </source>
</reference>
<dbReference type="PIRSF" id="PIRSF001235">
    <property type="entry name" value="Amidase_carbamoylase"/>
    <property type="match status" value="1"/>
</dbReference>
<dbReference type="EMBL" id="JACHFH010000021">
    <property type="protein sequence ID" value="MBB5336654.1"/>
    <property type="molecule type" value="Genomic_DNA"/>
</dbReference>
<dbReference type="PANTHER" id="PTHR32494">
    <property type="entry name" value="ALLANTOATE DEIMINASE-RELATED"/>
    <property type="match status" value="1"/>
</dbReference>
<feature type="binding site" evidence="3">
    <location>
        <position position="91"/>
    </location>
    <ligand>
        <name>Zn(2+)</name>
        <dbReference type="ChEBI" id="CHEBI:29105"/>
        <label>1</label>
    </ligand>
</feature>
<sequence>MTEKQLESKNILINSTRLMNRFNKISQIGLNPLTGGIERQLGTPGDKAARSWLKDIWQKELHLNVYTDAIANLWGTYGKHLENKPIVFGSHHDSVPNGGKYDGALGVIIAMEAMQTIKENNIITRHPLEIISFTGEEPNTYSVSTLGSKVLCGRLNKDDIFKLSDCYTKKTLASTIDYLGGNSEKINEARLSRDRITAFLEFHIEQGQRLFKKNQSVAAVSCITGIYREIITIIGEANHAGTTEAADRRDALCGAAELCLAIEGIMRECNNLSVTVGKITVEPNSSNIIPGQVVLTLDMRTAYPDEKKKALTLLTKFTQQISAERHIKIQRELNLDQSEMPMSENIINSILQASVLENQPAVKLVSMAGHDAANMARLTKSGMLFAPSVDGFSHCPQEYTHPEDIAIAAQVYLDTLLILDKELN</sequence>
<feature type="binding site" evidence="4">
    <location>
        <position position="287"/>
    </location>
    <ligand>
        <name>allantoate</name>
        <dbReference type="ChEBI" id="CHEBI:17536"/>
    </ligand>
</feature>
<evidence type="ECO:0000256" key="1">
    <source>
        <dbReference type="ARBA" id="ARBA00006153"/>
    </source>
</evidence>
<feature type="binding site" evidence="3">
    <location>
        <position position="102"/>
    </location>
    <ligand>
        <name>Zn(2+)</name>
        <dbReference type="ChEBI" id="CHEBI:29105"/>
        <label>1</label>
    </ligand>
</feature>
<name>A0A840UV13_9FIRM</name>
<keyword evidence="3" id="KW-0479">Metal-binding</keyword>
<dbReference type="GO" id="GO:0050538">
    <property type="term" value="F:N-carbamoyl-L-amino-acid hydrolase activity"/>
    <property type="evidence" value="ECO:0007669"/>
    <property type="project" value="UniProtKB-EC"/>
</dbReference>
<dbReference type="SUPFAM" id="SSF55031">
    <property type="entry name" value="Bacterial exopeptidase dimerisation domain"/>
    <property type="match status" value="1"/>
</dbReference>
<feature type="binding site" evidence="3">
    <location>
        <position position="203"/>
    </location>
    <ligand>
        <name>Zn(2+)</name>
        <dbReference type="ChEBI" id="CHEBI:29105"/>
        <label>1</label>
    </ligand>
</feature>
<dbReference type="GO" id="GO:0016813">
    <property type="term" value="F:hydrolase activity, acting on carbon-nitrogen (but not peptide) bonds, in linear amidines"/>
    <property type="evidence" value="ECO:0007669"/>
    <property type="project" value="InterPro"/>
</dbReference>
<feature type="binding site" evidence="3">
    <location>
        <position position="102"/>
    </location>
    <ligand>
        <name>Zn(2+)</name>
        <dbReference type="ChEBI" id="CHEBI:29105"/>
        <label>2</label>
    </ligand>
</feature>
<evidence type="ECO:0000313" key="6">
    <source>
        <dbReference type="Proteomes" id="UP000559117"/>
    </source>
</evidence>
<dbReference type="AlphaFoldDB" id="A0A840UV13"/>
<accession>A0A840UV13</accession>
<keyword evidence="6" id="KW-1185">Reference proteome</keyword>
<evidence type="ECO:0000256" key="3">
    <source>
        <dbReference type="PIRSR" id="PIRSR001235-1"/>
    </source>
</evidence>
<dbReference type="NCBIfam" id="TIGR01879">
    <property type="entry name" value="hydantase"/>
    <property type="match status" value="1"/>
</dbReference>
<feature type="binding site" evidence="3">
    <location>
        <position position="394"/>
    </location>
    <ligand>
        <name>Zn(2+)</name>
        <dbReference type="ChEBI" id="CHEBI:29105"/>
        <label>2</label>
    </ligand>
</feature>
<evidence type="ECO:0000256" key="4">
    <source>
        <dbReference type="PIRSR" id="PIRSR001235-2"/>
    </source>
</evidence>
<proteinExistence type="inferred from homology"/>
<feature type="binding site" evidence="4">
    <location>
        <position position="300"/>
    </location>
    <ligand>
        <name>allantoate</name>
        <dbReference type="ChEBI" id="CHEBI:17536"/>
    </ligand>
</feature>
<dbReference type="EC" id="3.5.1.87" evidence="5"/>
<dbReference type="Gene3D" id="3.30.70.360">
    <property type="match status" value="1"/>
</dbReference>